<feature type="compositionally biased region" description="Polar residues" evidence="1">
    <location>
        <begin position="397"/>
        <end position="409"/>
    </location>
</feature>
<dbReference type="SUPFAM" id="SSF48726">
    <property type="entry name" value="Immunoglobulin"/>
    <property type="match status" value="2"/>
</dbReference>
<dbReference type="SMART" id="SM00408">
    <property type="entry name" value="IGc2"/>
    <property type="match status" value="2"/>
</dbReference>
<gene>
    <name evidence="3" type="ORF">HAZT_HAZT009835</name>
</gene>
<proteinExistence type="predicted"/>
<feature type="domain" description="Ig-like" evidence="2">
    <location>
        <begin position="118"/>
        <end position="201"/>
    </location>
</feature>
<dbReference type="PANTHER" id="PTHR23279">
    <property type="entry name" value="DEFECTIVE PROBOSCIS EXTENSION RESPONSE DPR -RELATED"/>
    <property type="match status" value="1"/>
</dbReference>
<reference evidence="3" key="3">
    <citation type="submission" date="2019-06" db="EMBL/GenBank/DDBJ databases">
        <authorList>
            <person name="Poynton C."/>
            <person name="Hasenbein S."/>
            <person name="Benoit J.B."/>
            <person name="Sepulveda M.S."/>
            <person name="Poelchau M.F."/>
            <person name="Murali S.C."/>
            <person name="Chen S."/>
            <person name="Glastad K.M."/>
            <person name="Werren J.H."/>
            <person name="Vineis J.H."/>
            <person name="Bowen J.L."/>
            <person name="Friedrich M."/>
            <person name="Jones J."/>
            <person name="Robertson H.M."/>
            <person name="Feyereisen R."/>
            <person name="Mechler-Hickson A."/>
            <person name="Mathers N."/>
            <person name="Lee C.E."/>
            <person name="Colbourne J.K."/>
            <person name="Biales A."/>
            <person name="Johnston J.S."/>
            <person name="Wellborn G.A."/>
            <person name="Rosendale A.J."/>
            <person name="Cridge A.G."/>
            <person name="Munoz-Torres M.C."/>
            <person name="Bain P.A."/>
            <person name="Manny A.R."/>
            <person name="Major K.M."/>
            <person name="Lambert F.N."/>
            <person name="Vulpe C.D."/>
            <person name="Tuck P."/>
            <person name="Blalock B.J."/>
            <person name="Lin Y.-Y."/>
            <person name="Smith M.E."/>
            <person name="Ochoa-Acuna H."/>
            <person name="Chen M.-J.M."/>
            <person name="Childers C.P."/>
            <person name="Qu J."/>
            <person name="Dugan S."/>
            <person name="Lee S.L."/>
            <person name="Chao H."/>
            <person name="Dinh H."/>
            <person name="Han Y."/>
            <person name="Doddapaneni H."/>
            <person name="Worley K.C."/>
            <person name="Muzny D.M."/>
            <person name="Gibbs R.A."/>
            <person name="Richards S."/>
        </authorList>
    </citation>
    <scope>NUCLEOTIDE SEQUENCE</scope>
    <source>
        <strain evidence="3">HAZT.00-mixed</strain>
        <tissue evidence="3">Whole organism</tissue>
    </source>
</reference>
<dbReference type="EMBL" id="JQDR03013159">
    <property type="protein sequence ID" value="KAA0190111.1"/>
    <property type="molecule type" value="Genomic_DNA"/>
</dbReference>
<dbReference type="PANTHER" id="PTHR23279:SF45">
    <property type="entry name" value="DEFECTIVE PROBOSCIS EXTENSION RESPONSE 12, ISOFORM C"/>
    <property type="match status" value="1"/>
</dbReference>
<dbReference type="GO" id="GO:0050808">
    <property type="term" value="P:synapse organization"/>
    <property type="evidence" value="ECO:0007669"/>
    <property type="project" value="TreeGrafter"/>
</dbReference>
<evidence type="ECO:0000313" key="3">
    <source>
        <dbReference type="EMBL" id="KAA0190111.1"/>
    </source>
</evidence>
<reference evidence="3" key="2">
    <citation type="journal article" date="2018" name="Environ. Sci. Technol.">
        <title>The Toxicogenome of Hyalella azteca: A Model for Sediment Ecotoxicology and Evolutionary Toxicology.</title>
        <authorList>
            <person name="Poynton H.C."/>
            <person name="Hasenbein S."/>
            <person name="Benoit J.B."/>
            <person name="Sepulveda M.S."/>
            <person name="Poelchau M.F."/>
            <person name="Hughes D.S.T."/>
            <person name="Murali S.C."/>
            <person name="Chen S."/>
            <person name="Glastad K.M."/>
            <person name="Goodisman M.A.D."/>
            <person name="Werren J.H."/>
            <person name="Vineis J.H."/>
            <person name="Bowen J.L."/>
            <person name="Friedrich M."/>
            <person name="Jones J."/>
            <person name="Robertson H.M."/>
            <person name="Feyereisen R."/>
            <person name="Mechler-Hickson A."/>
            <person name="Mathers N."/>
            <person name="Lee C.E."/>
            <person name="Colbourne J.K."/>
            <person name="Biales A."/>
            <person name="Johnston J.S."/>
            <person name="Wellborn G.A."/>
            <person name="Rosendale A.J."/>
            <person name="Cridge A.G."/>
            <person name="Munoz-Torres M.C."/>
            <person name="Bain P.A."/>
            <person name="Manny A.R."/>
            <person name="Major K.M."/>
            <person name="Lambert F.N."/>
            <person name="Vulpe C.D."/>
            <person name="Tuck P."/>
            <person name="Blalock B.J."/>
            <person name="Lin Y.Y."/>
            <person name="Smith M.E."/>
            <person name="Ochoa-Acuna H."/>
            <person name="Chen M.M."/>
            <person name="Childers C.P."/>
            <person name="Qu J."/>
            <person name="Dugan S."/>
            <person name="Lee S.L."/>
            <person name="Chao H."/>
            <person name="Dinh H."/>
            <person name="Han Y."/>
            <person name="Doddapaneni H."/>
            <person name="Worley K.C."/>
            <person name="Muzny D.M."/>
            <person name="Gibbs R.A."/>
            <person name="Richards S."/>
        </authorList>
    </citation>
    <scope>NUCLEOTIDE SEQUENCE</scope>
    <source>
        <strain evidence="3">HAZT.00-mixed</strain>
        <tissue evidence="3">Whole organism</tissue>
    </source>
</reference>
<dbReference type="InterPro" id="IPR036179">
    <property type="entry name" value="Ig-like_dom_sf"/>
</dbReference>
<feature type="region of interest" description="Disordered" evidence="1">
    <location>
        <begin position="1"/>
        <end position="27"/>
    </location>
</feature>
<dbReference type="PROSITE" id="PS50835">
    <property type="entry name" value="IG_LIKE"/>
    <property type="match status" value="2"/>
</dbReference>
<dbReference type="Pfam" id="PF13927">
    <property type="entry name" value="Ig_3"/>
    <property type="match status" value="1"/>
</dbReference>
<evidence type="ECO:0000256" key="1">
    <source>
        <dbReference type="SAM" id="MobiDB-lite"/>
    </source>
</evidence>
<dbReference type="OrthoDB" id="190835at2759"/>
<sequence>MKMPVAGNANVALRPAPHAPRDPQSADMAASISTYHLEELKSSDAHGISALDKEIVTSLPKLGKFISTGLQRLPSTTQVSTAVAVTGNLNIFPIRSQRPQSWRKAKRFKRDKSCHGFCNYNLCASGLQFIPQVSWVRRRDWHILTSGTVTYTKEQRYDVHHPEGSTEWTLVIKYVKLQDAGTYECQLMSGGGLVSHLVHLTVVEPKAVIPGNGEYHVDSGTTISLTCYVEQVSNSTRKRHLSRVAPLYIFWYHNSRMINYDQERGGVVVHMETEPRVMSRLTIADARPSDSGNYTCDADNTLADGISVYITAGSKIAALHPRDIDVAAPLYTCRFLVLALTALPLMLQHFLEFCFGFQHLKFKGKNLERCNYCRRKDFTAERTSIYGSGGDRRLGKNNPTHVEDTATST</sequence>
<dbReference type="InterPro" id="IPR013783">
    <property type="entry name" value="Ig-like_fold"/>
</dbReference>
<accession>A0A6A0GWI4</accession>
<feature type="region of interest" description="Disordered" evidence="1">
    <location>
        <begin position="389"/>
        <end position="409"/>
    </location>
</feature>
<dbReference type="AlphaFoldDB" id="A0A6A0GWI4"/>
<evidence type="ECO:0000259" key="2">
    <source>
        <dbReference type="PROSITE" id="PS50835"/>
    </source>
</evidence>
<dbReference type="Gene3D" id="2.60.40.10">
    <property type="entry name" value="Immunoglobulins"/>
    <property type="match status" value="2"/>
</dbReference>
<dbReference type="InterPro" id="IPR037448">
    <property type="entry name" value="Zig-8"/>
</dbReference>
<reference evidence="3" key="1">
    <citation type="submission" date="2014-08" db="EMBL/GenBank/DDBJ databases">
        <authorList>
            <person name="Murali S."/>
            <person name="Richards S."/>
            <person name="Bandaranaike D."/>
            <person name="Bellair M."/>
            <person name="Blankenburg K."/>
            <person name="Chao H."/>
            <person name="Dinh H."/>
            <person name="Doddapaneni H."/>
            <person name="Dugan-Rocha S."/>
            <person name="Elkadiri S."/>
            <person name="Gnanaolivu R."/>
            <person name="Hughes D."/>
            <person name="Lee S."/>
            <person name="Li M."/>
            <person name="Ming W."/>
            <person name="Munidasa M."/>
            <person name="Muniz J."/>
            <person name="Nguyen L."/>
            <person name="Osuji N."/>
            <person name="Pu L.-L."/>
            <person name="Puazo M."/>
            <person name="Skinner E."/>
            <person name="Qu C."/>
            <person name="Quiroz J."/>
            <person name="Raj R."/>
            <person name="Weissenberger G."/>
            <person name="Xin Y."/>
            <person name="Zou X."/>
            <person name="Han Y."/>
            <person name="Worley K."/>
            <person name="Muzny D."/>
            <person name="Gibbs R."/>
        </authorList>
    </citation>
    <scope>NUCLEOTIDE SEQUENCE</scope>
    <source>
        <strain evidence="3">HAZT.00-mixed</strain>
        <tissue evidence="3">Whole organism</tissue>
    </source>
</reference>
<dbReference type="InterPro" id="IPR003599">
    <property type="entry name" value="Ig_sub"/>
</dbReference>
<dbReference type="SMART" id="SM00409">
    <property type="entry name" value="IG"/>
    <property type="match status" value="2"/>
</dbReference>
<protein>
    <recommendedName>
        <fullName evidence="2">Ig-like domain-containing protein</fullName>
    </recommendedName>
</protein>
<comment type="caution">
    <text evidence="3">The sequence shown here is derived from an EMBL/GenBank/DDBJ whole genome shotgun (WGS) entry which is preliminary data.</text>
</comment>
<organism evidence="3">
    <name type="scientific">Hyalella azteca</name>
    <name type="common">Amphipod</name>
    <dbReference type="NCBI Taxonomy" id="294128"/>
    <lineage>
        <taxon>Eukaryota</taxon>
        <taxon>Metazoa</taxon>
        <taxon>Ecdysozoa</taxon>
        <taxon>Arthropoda</taxon>
        <taxon>Crustacea</taxon>
        <taxon>Multicrustacea</taxon>
        <taxon>Malacostraca</taxon>
        <taxon>Eumalacostraca</taxon>
        <taxon>Peracarida</taxon>
        <taxon>Amphipoda</taxon>
        <taxon>Senticaudata</taxon>
        <taxon>Talitrida</taxon>
        <taxon>Talitroidea</taxon>
        <taxon>Hyalellidae</taxon>
        <taxon>Hyalella</taxon>
    </lineage>
</organism>
<feature type="domain" description="Ig-like" evidence="2">
    <location>
        <begin position="205"/>
        <end position="307"/>
    </location>
</feature>
<dbReference type="InterPro" id="IPR007110">
    <property type="entry name" value="Ig-like_dom"/>
</dbReference>
<dbReference type="InterPro" id="IPR003598">
    <property type="entry name" value="Ig_sub2"/>
</dbReference>
<dbReference type="Proteomes" id="UP000711488">
    <property type="component" value="Unassembled WGS sequence"/>
</dbReference>
<name>A0A6A0GWI4_HYAAZ</name>
<dbReference type="GO" id="GO:0032589">
    <property type="term" value="C:neuron projection membrane"/>
    <property type="evidence" value="ECO:0007669"/>
    <property type="project" value="TreeGrafter"/>
</dbReference>